<keyword evidence="1" id="KW-0175">Coiled coil</keyword>
<proteinExistence type="predicted"/>
<protein>
    <submittedName>
        <fullName evidence="2">Uncharacterized protein</fullName>
    </submittedName>
</protein>
<sequence>MGQGRKLASFTDLSSELLRQIFGHFCLHCCDKTKDYLLQESGTLAENYCRDRHVLVALCLASRRFRDVSQEILHHVFLIAPSEPDLVRQPSVKTSLPRFIRTIASKRHLAAVTKAVVFFHSLEAPNVQLEDAQECFRHVAEVTGTHSSEVWDQRKNLSPYRDDFLQELILGKAHSQCDPETIESHANTLATELLFILVALLPKLPHLALDVSIHQTFDQLEALKALGVSRLPLKTLEIDGVSDTAWLSSQLITSSPDLETLCLYHSTSLPEISTIKTLHLRRFRMSVKHLESILSSCTGHLRTFTYEASDIVAYHVDENSSFMIQARDAIQALEKHNKSLEKLHLDLRIRTFMCRNTKIAPMSSLEAFTTLQELLINTDAVYNDQSSQLQLADDILLTRFLPPNIVSLHLVEPEFPTLPARIQRGLIGLADLKRRDSSRFPNLKQVTCDNKEMFKEYYVRNVLSEVGIDLIHKEFPRPDWSYDRGHLISQHPQKYPAMEERFVEEEFGILRCYAPPMPDESDDDL</sequence>
<name>A0A8J2IJC8_FUSEQ</name>
<organism evidence="2 3">
    <name type="scientific">Fusarium equiseti</name>
    <name type="common">Fusarium scirpi</name>
    <dbReference type="NCBI Taxonomy" id="61235"/>
    <lineage>
        <taxon>Eukaryota</taxon>
        <taxon>Fungi</taxon>
        <taxon>Dikarya</taxon>
        <taxon>Ascomycota</taxon>
        <taxon>Pezizomycotina</taxon>
        <taxon>Sordariomycetes</taxon>
        <taxon>Hypocreomycetidae</taxon>
        <taxon>Hypocreales</taxon>
        <taxon>Nectriaceae</taxon>
        <taxon>Fusarium</taxon>
        <taxon>Fusarium incarnatum-equiseti species complex</taxon>
    </lineage>
</organism>
<reference evidence="2" key="1">
    <citation type="submission" date="2021-05" db="EMBL/GenBank/DDBJ databases">
        <authorList>
            <person name="Khan N."/>
        </authorList>
    </citation>
    <scope>NUCLEOTIDE SEQUENCE</scope>
</reference>
<dbReference type="Proteomes" id="UP000693738">
    <property type="component" value="Unassembled WGS sequence"/>
</dbReference>
<comment type="caution">
    <text evidence="2">The sequence shown here is derived from an EMBL/GenBank/DDBJ whole genome shotgun (WGS) entry which is preliminary data.</text>
</comment>
<gene>
    <name evidence="2" type="ORF">FEQUK3_LOCUS4334</name>
</gene>
<evidence type="ECO:0000256" key="1">
    <source>
        <dbReference type="SAM" id="Coils"/>
    </source>
</evidence>
<dbReference type="AlphaFoldDB" id="A0A8J2IJC8"/>
<evidence type="ECO:0000313" key="3">
    <source>
        <dbReference type="Proteomes" id="UP000693738"/>
    </source>
</evidence>
<accession>A0A8J2IJC8</accession>
<evidence type="ECO:0000313" key="2">
    <source>
        <dbReference type="EMBL" id="CAG7558626.1"/>
    </source>
</evidence>
<dbReference type="EMBL" id="CAJSTJ010000125">
    <property type="protein sequence ID" value="CAG7558626.1"/>
    <property type="molecule type" value="Genomic_DNA"/>
</dbReference>
<feature type="coiled-coil region" evidence="1">
    <location>
        <begin position="323"/>
        <end position="350"/>
    </location>
</feature>